<proteinExistence type="predicted"/>
<name>A0A5B7CUK6_PORTR</name>
<protein>
    <submittedName>
        <fullName evidence="1">Uncharacterized protein</fullName>
    </submittedName>
</protein>
<evidence type="ECO:0000313" key="1">
    <source>
        <dbReference type="EMBL" id="MPC12374.1"/>
    </source>
</evidence>
<dbReference type="EMBL" id="VSRR010000213">
    <property type="protein sequence ID" value="MPC12374.1"/>
    <property type="molecule type" value="Genomic_DNA"/>
</dbReference>
<dbReference type="AlphaFoldDB" id="A0A5B7CUK6"/>
<reference evidence="1 2" key="1">
    <citation type="submission" date="2019-05" db="EMBL/GenBank/DDBJ databases">
        <title>Another draft genome of Portunus trituberculatus and its Hox gene families provides insights of decapod evolution.</title>
        <authorList>
            <person name="Jeong J.-H."/>
            <person name="Song I."/>
            <person name="Kim S."/>
            <person name="Choi T."/>
            <person name="Kim D."/>
            <person name="Ryu S."/>
            <person name="Kim W."/>
        </authorList>
    </citation>
    <scope>NUCLEOTIDE SEQUENCE [LARGE SCALE GENOMIC DNA]</scope>
    <source>
        <tissue evidence="1">Muscle</tissue>
    </source>
</reference>
<evidence type="ECO:0000313" key="2">
    <source>
        <dbReference type="Proteomes" id="UP000324222"/>
    </source>
</evidence>
<sequence length="97" mass="10266">MPFLTSDRGQDSNLLPYTCALFLYLPLWNYNTTACDAELPPCVLCSGPLGLGDVGDGVMDRLGNVVNIASSDATHVYPSTGQEEDVVLVGKVLGLCS</sequence>
<keyword evidence="2" id="KW-1185">Reference proteome</keyword>
<dbReference type="Proteomes" id="UP000324222">
    <property type="component" value="Unassembled WGS sequence"/>
</dbReference>
<gene>
    <name evidence="1" type="ORF">E2C01_005064</name>
</gene>
<accession>A0A5B7CUK6</accession>
<comment type="caution">
    <text evidence="1">The sequence shown here is derived from an EMBL/GenBank/DDBJ whole genome shotgun (WGS) entry which is preliminary data.</text>
</comment>
<organism evidence="1 2">
    <name type="scientific">Portunus trituberculatus</name>
    <name type="common">Swimming crab</name>
    <name type="synonym">Neptunus trituberculatus</name>
    <dbReference type="NCBI Taxonomy" id="210409"/>
    <lineage>
        <taxon>Eukaryota</taxon>
        <taxon>Metazoa</taxon>
        <taxon>Ecdysozoa</taxon>
        <taxon>Arthropoda</taxon>
        <taxon>Crustacea</taxon>
        <taxon>Multicrustacea</taxon>
        <taxon>Malacostraca</taxon>
        <taxon>Eumalacostraca</taxon>
        <taxon>Eucarida</taxon>
        <taxon>Decapoda</taxon>
        <taxon>Pleocyemata</taxon>
        <taxon>Brachyura</taxon>
        <taxon>Eubrachyura</taxon>
        <taxon>Portunoidea</taxon>
        <taxon>Portunidae</taxon>
        <taxon>Portuninae</taxon>
        <taxon>Portunus</taxon>
    </lineage>
</organism>